<comment type="similarity">
    <text evidence="1">Belongs to the PemK/MazF family.</text>
</comment>
<evidence type="ECO:0000313" key="3">
    <source>
        <dbReference type="EMBL" id="CAA9451464.1"/>
    </source>
</evidence>
<dbReference type="EMBL" id="CADCVB010000227">
    <property type="protein sequence ID" value="CAA9451464.1"/>
    <property type="molecule type" value="Genomic_DNA"/>
</dbReference>
<dbReference type="AlphaFoldDB" id="A0A6J4QPW3"/>
<protein>
    <submittedName>
        <fullName evidence="3">Programmed cell death toxin YdcE</fullName>
    </submittedName>
</protein>
<dbReference type="Pfam" id="PF02452">
    <property type="entry name" value="PemK_toxin"/>
    <property type="match status" value="1"/>
</dbReference>
<reference evidence="3" key="1">
    <citation type="submission" date="2020-02" db="EMBL/GenBank/DDBJ databases">
        <authorList>
            <person name="Meier V. D."/>
        </authorList>
    </citation>
    <scope>NUCLEOTIDE SEQUENCE</scope>
    <source>
        <strain evidence="3">AVDCRST_MAG78</strain>
    </source>
</reference>
<dbReference type="GO" id="GO:0004521">
    <property type="term" value="F:RNA endonuclease activity"/>
    <property type="evidence" value="ECO:0007669"/>
    <property type="project" value="TreeGrafter"/>
</dbReference>
<dbReference type="PANTHER" id="PTHR33988:SF2">
    <property type="entry name" value="ENDORIBONUCLEASE MAZF"/>
    <property type="match status" value="1"/>
</dbReference>
<dbReference type="InterPro" id="IPR011067">
    <property type="entry name" value="Plasmid_toxin/cell-grow_inhib"/>
</dbReference>
<dbReference type="SUPFAM" id="SSF50118">
    <property type="entry name" value="Cell growth inhibitor/plasmid maintenance toxic component"/>
    <property type="match status" value="1"/>
</dbReference>
<evidence type="ECO:0000256" key="2">
    <source>
        <dbReference type="ARBA" id="ARBA00022649"/>
    </source>
</evidence>
<dbReference type="InterPro" id="IPR003477">
    <property type="entry name" value="PemK-like"/>
</dbReference>
<proteinExistence type="inferred from homology"/>
<sequence>MFWAGVVEPSGSAPGYDRPYLIVQNDAFNKSLINTVVVCGLTSNLRRGGDPGNVLLSPGEADLPEQSVVNISQIVTLDKSQLRERIGTLSPERVREVLRGINLLLGPREVSR</sequence>
<dbReference type="PANTHER" id="PTHR33988">
    <property type="entry name" value="ENDORIBONUCLEASE MAZF-RELATED"/>
    <property type="match status" value="1"/>
</dbReference>
<dbReference type="Gene3D" id="2.30.30.110">
    <property type="match status" value="1"/>
</dbReference>
<organism evidence="3">
    <name type="scientific">uncultured Rubrobacteraceae bacterium</name>
    <dbReference type="NCBI Taxonomy" id="349277"/>
    <lineage>
        <taxon>Bacteria</taxon>
        <taxon>Bacillati</taxon>
        <taxon>Actinomycetota</taxon>
        <taxon>Rubrobacteria</taxon>
        <taxon>Rubrobacterales</taxon>
        <taxon>Rubrobacteraceae</taxon>
        <taxon>environmental samples</taxon>
    </lineage>
</organism>
<dbReference type="GO" id="GO:0006402">
    <property type="term" value="P:mRNA catabolic process"/>
    <property type="evidence" value="ECO:0007669"/>
    <property type="project" value="TreeGrafter"/>
</dbReference>
<accession>A0A6J4QPW3</accession>
<keyword evidence="2" id="KW-1277">Toxin-antitoxin system</keyword>
<name>A0A6J4QPW3_9ACTN</name>
<gene>
    <name evidence="3" type="ORF">AVDCRST_MAG78-3451</name>
</gene>
<evidence type="ECO:0000256" key="1">
    <source>
        <dbReference type="ARBA" id="ARBA00007521"/>
    </source>
</evidence>
<dbReference type="GO" id="GO:0003677">
    <property type="term" value="F:DNA binding"/>
    <property type="evidence" value="ECO:0007669"/>
    <property type="project" value="InterPro"/>
</dbReference>
<dbReference type="GO" id="GO:0016075">
    <property type="term" value="P:rRNA catabolic process"/>
    <property type="evidence" value="ECO:0007669"/>
    <property type="project" value="TreeGrafter"/>
</dbReference>